<keyword evidence="1" id="KW-1133">Transmembrane helix</keyword>
<proteinExistence type="predicted"/>
<dbReference type="AlphaFoldDB" id="G0U1K9"/>
<name>G0U1K9_TRYVY</name>
<sequence length="146" mass="17557">MRERETFLFLLSVFFLDYFLIYFTFHFIVVHFFAFKSISVCIHIYALSLLSLPLPLILFGLGVRCPAENSSSHHVPRHSFSHQFLFSFYAAHSLKEEVHTKRHIHTLIHIYIYLSVYLFYVDKTPNSKYAVIRKKERKKERKKWPQ</sequence>
<accession>G0U1K9</accession>
<feature type="transmembrane region" description="Helical" evidence="1">
    <location>
        <begin position="7"/>
        <end position="30"/>
    </location>
</feature>
<gene>
    <name evidence="2" type="ORF">TVY486_0805730</name>
</gene>
<protein>
    <submittedName>
        <fullName evidence="2">Uncharacterized protein</fullName>
    </submittedName>
</protein>
<evidence type="ECO:0000313" key="2">
    <source>
        <dbReference type="EMBL" id="CCC49966.1"/>
    </source>
</evidence>
<organism evidence="2">
    <name type="scientific">Trypanosoma vivax (strain Y486)</name>
    <dbReference type="NCBI Taxonomy" id="1055687"/>
    <lineage>
        <taxon>Eukaryota</taxon>
        <taxon>Discoba</taxon>
        <taxon>Euglenozoa</taxon>
        <taxon>Kinetoplastea</taxon>
        <taxon>Metakinetoplastina</taxon>
        <taxon>Trypanosomatida</taxon>
        <taxon>Trypanosomatidae</taxon>
        <taxon>Trypanosoma</taxon>
        <taxon>Duttonella</taxon>
    </lineage>
</organism>
<dbReference type="EMBL" id="HE573024">
    <property type="protein sequence ID" value="CCC49966.1"/>
    <property type="molecule type" value="Genomic_DNA"/>
</dbReference>
<feature type="transmembrane region" description="Helical" evidence="1">
    <location>
        <begin position="42"/>
        <end position="63"/>
    </location>
</feature>
<reference evidence="2" key="1">
    <citation type="journal article" date="2012" name="Proc. Natl. Acad. Sci. U.S.A.">
        <title>Antigenic diversity is generated by distinct evolutionary mechanisms in African trypanosome species.</title>
        <authorList>
            <person name="Jackson A.P."/>
            <person name="Berry A."/>
            <person name="Aslett M."/>
            <person name="Allison H.C."/>
            <person name="Burton P."/>
            <person name="Vavrova-Anderson J."/>
            <person name="Brown R."/>
            <person name="Browne H."/>
            <person name="Corton N."/>
            <person name="Hauser H."/>
            <person name="Gamble J."/>
            <person name="Gilderthorp R."/>
            <person name="Marcello L."/>
            <person name="McQuillan J."/>
            <person name="Otto T.D."/>
            <person name="Quail M.A."/>
            <person name="Sanders M.J."/>
            <person name="van Tonder A."/>
            <person name="Ginger M.L."/>
            <person name="Field M.C."/>
            <person name="Barry J.D."/>
            <person name="Hertz-Fowler C."/>
            <person name="Berriman M."/>
        </authorList>
    </citation>
    <scope>NUCLEOTIDE SEQUENCE</scope>
    <source>
        <strain evidence="2">Y486</strain>
    </source>
</reference>
<keyword evidence="1" id="KW-0812">Transmembrane</keyword>
<feature type="transmembrane region" description="Helical" evidence="1">
    <location>
        <begin position="104"/>
        <end position="121"/>
    </location>
</feature>
<keyword evidence="1" id="KW-0472">Membrane</keyword>
<evidence type="ECO:0000256" key="1">
    <source>
        <dbReference type="SAM" id="Phobius"/>
    </source>
</evidence>